<evidence type="ECO:0000256" key="1">
    <source>
        <dbReference type="SAM" id="Phobius"/>
    </source>
</evidence>
<evidence type="ECO:0000313" key="2">
    <source>
        <dbReference type="EMBL" id="CCD50792.1"/>
    </source>
</evidence>
<accession>G2YG94</accession>
<reference evidence="3" key="1">
    <citation type="journal article" date="2011" name="PLoS Genet.">
        <title>Genomic analysis of the necrotrophic fungal pathogens Sclerotinia sclerotiorum and Botrytis cinerea.</title>
        <authorList>
            <person name="Amselem J."/>
            <person name="Cuomo C.A."/>
            <person name="van Kan J.A."/>
            <person name="Viaud M."/>
            <person name="Benito E.P."/>
            <person name="Couloux A."/>
            <person name="Coutinho P.M."/>
            <person name="de Vries R.P."/>
            <person name="Dyer P.S."/>
            <person name="Fillinger S."/>
            <person name="Fournier E."/>
            <person name="Gout L."/>
            <person name="Hahn M."/>
            <person name="Kohn L."/>
            <person name="Lapalu N."/>
            <person name="Plummer K.M."/>
            <person name="Pradier J.M."/>
            <person name="Quevillon E."/>
            <person name="Sharon A."/>
            <person name="Simon A."/>
            <person name="ten Have A."/>
            <person name="Tudzynski B."/>
            <person name="Tudzynski P."/>
            <person name="Wincker P."/>
            <person name="Andrew M."/>
            <person name="Anthouard V."/>
            <person name="Beever R.E."/>
            <person name="Beffa R."/>
            <person name="Benoit I."/>
            <person name="Bouzid O."/>
            <person name="Brault B."/>
            <person name="Chen Z."/>
            <person name="Choquer M."/>
            <person name="Collemare J."/>
            <person name="Cotton P."/>
            <person name="Danchin E.G."/>
            <person name="Da Silva C."/>
            <person name="Gautier A."/>
            <person name="Giraud C."/>
            <person name="Giraud T."/>
            <person name="Gonzalez C."/>
            <person name="Grossetete S."/>
            <person name="Guldener U."/>
            <person name="Henrissat B."/>
            <person name="Howlett B.J."/>
            <person name="Kodira C."/>
            <person name="Kretschmer M."/>
            <person name="Lappartient A."/>
            <person name="Leroch M."/>
            <person name="Levis C."/>
            <person name="Mauceli E."/>
            <person name="Neuveglise C."/>
            <person name="Oeser B."/>
            <person name="Pearson M."/>
            <person name="Poulain J."/>
            <person name="Poussereau N."/>
            <person name="Quesneville H."/>
            <person name="Rascle C."/>
            <person name="Schumacher J."/>
            <person name="Segurens B."/>
            <person name="Sexton A."/>
            <person name="Silva E."/>
            <person name="Sirven C."/>
            <person name="Soanes D.M."/>
            <person name="Talbot N.J."/>
            <person name="Templeton M."/>
            <person name="Yandava C."/>
            <person name="Yarden O."/>
            <person name="Zeng Q."/>
            <person name="Rollins J.A."/>
            <person name="Lebrun M.H."/>
            <person name="Dickman M."/>
        </authorList>
    </citation>
    <scope>NUCLEOTIDE SEQUENCE [LARGE SCALE GENOMIC DNA]</scope>
    <source>
        <strain evidence="3">T4</strain>
    </source>
</reference>
<keyword evidence="1" id="KW-0472">Membrane</keyword>
<proteinExistence type="predicted"/>
<dbReference type="AlphaFoldDB" id="G2YG94"/>
<protein>
    <submittedName>
        <fullName evidence="2">Uncharacterized protein</fullName>
    </submittedName>
</protein>
<keyword evidence="1" id="KW-1133">Transmembrane helix</keyword>
<sequence>MLLYEVVCSSNRACAVTMAIDQTFRVLPLLVLLVLRFISQRRRVSTFQLRAVCQRAGNDAVVATAEGLRSHAISVQSSYPLCIRNMLTLHSCVYCVYFYVAKLRVEKDEDALRFVYRV</sequence>
<keyword evidence="1" id="KW-0812">Transmembrane</keyword>
<dbReference type="Proteomes" id="UP000008177">
    <property type="component" value="Unplaced contigs"/>
</dbReference>
<feature type="transmembrane region" description="Helical" evidence="1">
    <location>
        <begin position="20"/>
        <end position="38"/>
    </location>
</feature>
<dbReference type="HOGENOM" id="CLU_2072787_0_0_1"/>
<organism evidence="2 3">
    <name type="scientific">Botryotinia fuckeliana (strain T4)</name>
    <name type="common">Noble rot fungus</name>
    <name type="synonym">Botrytis cinerea</name>
    <dbReference type="NCBI Taxonomy" id="999810"/>
    <lineage>
        <taxon>Eukaryota</taxon>
        <taxon>Fungi</taxon>
        <taxon>Dikarya</taxon>
        <taxon>Ascomycota</taxon>
        <taxon>Pezizomycotina</taxon>
        <taxon>Leotiomycetes</taxon>
        <taxon>Helotiales</taxon>
        <taxon>Sclerotiniaceae</taxon>
        <taxon>Botrytis</taxon>
    </lineage>
</organism>
<dbReference type="InParanoid" id="G2YG94"/>
<gene>
    <name evidence="2" type="ORF">BofuT4_P088550.1</name>
</gene>
<evidence type="ECO:0000313" key="3">
    <source>
        <dbReference type="Proteomes" id="UP000008177"/>
    </source>
</evidence>
<name>G2YG94_BOTF4</name>
<dbReference type="EMBL" id="FQ790328">
    <property type="protein sequence ID" value="CCD50792.1"/>
    <property type="molecule type" value="Genomic_DNA"/>
</dbReference>